<sequence>MGFGGRWCSWIKWCLSTVRFSVLVNGSLTGFFESSRGLRQGDPLSPYLFVIVMEAFSCLMKRAVEGGFLMPCMVRGRRGEGVQISHLLFADDTVKSESGKSELIPVGRVENIGELADEFGDKVGILPSIYLGMPLDAPFKSIGVWDGIEERFRKKLAMAVRMRLEKMQRDFSCGEVALLSKNLISKGGRLCVKTKVIRRKYGEERGGWRSCEIRETYGVGSLDSQGERRGSWTPTFIGRLMIGRWKKWEGLLCCLEGKMVSVDEEDRVRWVELN</sequence>
<dbReference type="EMBL" id="QGNW01001378">
    <property type="protein sequence ID" value="RVW43516.1"/>
    <property type="molecule type" value="Genomic_DNA"/>
</dbReference>
<dbReference type="Proteomes" id="UP000288805">
    <property type="component" value="Unassembled WGS sequence"/>
</dbReference>
<evidence type="ECO:0000313" key="3">
    <source>
        <dbReference type="Proteomes" id="UP000288805"/>
    </source>
</evidence>
<evidence type="ECO:0000259" key="1">
    <source>
        <dbReference type="Pfam" id="PF00078"/>
    </source>
</evidence>
<dbReference type="PANTHER" id="PTHR46890:SF1">
    <property type="entry name" value="REVERSE TRANSCRIPTASE DOMAIN-CONTAINING PROTEIN"/>
    <property type="match status" value="1"/>
</dbReference>
<dbReference type="AlphaFoldDB" id="A0A438E6Y7"/>
<reference evidence="2 3" key="1">
    <citation type="journal article" date="2018" name="PLoS Genet.">
        <title>Population sequencing reveals clonal diversity and ancestral inbreeding in the grapevine cultivar Chardonnay.</title>
        <authorList>
            <person name="Roach M.J."/>
            <person name="Johnson D.L."/>
            <person name="Bohlmann J."/>
            <person name="van Vuuren H.J."/>
            <person name="Jones S.J."/>
            <person name="Pretorius I.S."/>
            <person name="Schmidt S.A."/>
            <person name="Borneman A.R."/>
        </authorList>
    </citation>
    <scope>NUCLEOTIDE SEQUENCE [LARGE SCALE GENOMIC DNA]</scope>
    <source>
        <strain evidence="3">cv. Chardonnay</strain>
        <tissue evidence="2">Leaf</tissue>
    </source>
</reference>
<comment type="caution">
    <text evidence="2">The sequence shown here is derived from an EMBL/GenBank/DDBJ whole genome shotgun (WGS) entry which is preliminary data.</text>
</comment>
<proteinExistence type="predicted"/>
<dbReference type="InterPro" id="IPR052343">
    <property type="entry name" value="Retrotransposon-Effector_Assoc"/>
</dbReference>
<gene>
    <name evidence="2" type="primary">AtMg01250_179</name>
    <name evidence="2" type="ORF">CK203_100910</name>
</gene>
<feature type="domain" description="Reverse transcriptase" evidence="1">
    <location>
        <begin position="10"/>
        <end position="103"/>
    </location>
</feature>
<evidence type="ECO:0000313" key="2">
    <source>
        <dbReference type="EMBL" id="RVW43516.1"/>
    </source>
</evidence>
<protein>
    <submittedName>
        <fullName evidence="2">Putative mitochondrial protein</fullName>
    </submittedName>
</protein>
<name>A0A438E6Y7_VITVI</name>
<dbReference type="PANTHER" id="PTHR46890">
    <property type="entry name" value="NON-LTR RETROLELEMENT REVERSE TRANSCRIPTASE-LIKE PROTEIN-RELATED"/>
    <property type="match status" value="1"/>
</dbReference>
<dbReference type="Pfam" id="PF00078">
    <property type="entry name" value="RVT_1"/>
    <property type="match status" value="1"/>
</dbReference>
<accession>A0A438E6Y7</accession>
<organism evidence="2 3">
    <name type="scientific">Vitis vinifera</name>
    <name type="common">Grape</name>
    <dbReference type="NCBI Taxonomy" id="29760"/>
    <lineage>
        <taxon>Eukaryota</taxon>
        <taxon>Viridiplantae</taxon>
        <taxon>Streptophyta</taxon>
        <taxon>Embryophyta</taxon>
        <taxon>Tracheophyta</taxon>
        <taxon>Spermatophyta</taxon>
        <taxon>Magnoliopsida</taxon>
        <taxon>eudicotyledons</taxon>
        <taxon>Gunneridae</taxon>
        <taxon>Pentapetalae</taxon>
        <taxon>rosids</taxon>
        <taxon>Vitales</taxon>
        <taxon>Vitaceae</taxon>
        <taxon>Viteae</taxon>
        <taxon>Vitis</taxon>
    </lineage>
</organism>
<dbReference type="InterPro" id="IPR000477">
    <property type="entry name" value="RT_dom"/>
</dbReference>